<accession>A0A2G9FVS2</accession>
<dbReference type="OrthoDB" id="441812at2759"/>
<organism evidence="5 6">
    <name type="scientific">Handroanthus impetiginosus</name>
    <dbReference type="NCBI Taxonomy" id="429701"/>
    <lineage>
        <taxon>Eukaryota</taxon>
        <taxon>Viridiplantae</taxon>
        <taxon>Streptophyta</taxon>
        <taxon>Embryophyta</taxon>
        <taxon>Tracheophyta</taxon>
        <taxon>Spermatophyta</taxon>
        <taxon>Magnoliopsida</taxon>
        <taxon>eudicotyledons</taxon>
        <taxon>Gunneridae</taxon>
        <taxon>Pentapetalae</taxon>
        <taxon>asterids</taxon>
        <taxon>lamiids</taxon>
        <taxon>Lamiales</taxon>
        <taxon>Bignoniaceae</taxon>
        <taxon>Crescentiina</taxon>
        <taxon>Tabebuia alliance</taxon>
        <taxon>Handroanthus</taxon>
    </lineage>
</organism>
<dbReference type="AlphaFoldDB" id="A0A2G9FVS2"/>
<evidence type="ECO:0000313" key="5">
    <source>
        <dbReference type="EMBL" id="PIM97162.1"/>
    </source>
</evidence>
<dbReference type="SUPFAM" id="SSF81822">
    <property type="entry name" value="RuBisCo LSMT C-terminal, substrate-binding domain"/>
    <property type="match status" value="1"/>
</dbReference>
<feature type="domain" description="Rubisco LSMT substrate-binding" evidence="4">
    <location>
        <begin position="55"/>
        <end position="191"/>
    </location>
</feature>
<dbReference type="Pfam" id="PF09273">
    <property type="entry name" value="Rubis-subs-bind"/>
    <property type="match status" value="1"/>
</dbReference>
<reference evidence="6" key="1">
    <citation type="journal article" date="2018" name="Gigascience">
        <title>Genome assembly of the Pink Ipe (Handroanthus impetiginosus, Bignoniaceae), a highly valued, ecologically keystone Neotropical timber forest tree.</title>
        <authorList>
            <person name="Silva-Junior O.B."/>
            <person name="Grattapaglia D."/>
            <person name="Novaes E."/>
            <person name="Collevatti R.G."/>
        </authorList>
    </citation>
    <scope>NUCLEOTIDE SEQUENCE [LARGE SCALE GENOMIC DNA]</scope>
    <source>
        <strain evidence="6">cv. UFG-1</strain>
    </source>
</reference>
<gene>
    <name evidence="5" type="ORF">CDL12_30370</name>
</gene>
<dbReference type="PANTHER" id="PTHR13271:SF91">
    <property type="entry name" value="PROTEIN SET DOMAIN GROUP 40"/>
    <property type="match status" value="1"/>
</dbReference>
<comment type="caution">
    <text evidence="5">The sequence shown here is derived from an EMBL/GenBank/DDBJ whole genome shotgun (WGS) entry which is preliminary data.</text>
</comment>
<sequence>LQVLLSYGTYTNLELLEHYGFLLQENPNDKTFISLEPEMYSLCPWPKDSLYISQNGKPSFALLSTLRLWATPASQRRLVKHIAYSGHHISAESEAVVKEWIAKKCQLLLSSCPTSFDEDTLMLRIIDNIHDCNNEAETGAMLCDEIRSFLESNRVMHGKLSTKMHVSSKTRRSICRLKLAVQWRHRYKKILSDCILHCTRMLDNPF</sequence>
<evidence type="ECO:0000313" key="6">
    <source>
        <dbReference type="Proteomes" id="UP000231279"/>
    </source>
</evidence>
<dbReference type="InterPro" id="IPR036464">
    <property type="entry name" value="Rubisco_LSMT_subst-bd_sf"/>
</dbReference>
<feature type="non-terminal residue" evidence="5">
    <location>
        <position position="1"/>
    </location>
</feature>
<evidence type="ECO:0000256" key="2">
    <source>
        <dbReference type="ARBA" id="ARBA00022679"/>
    </source>
</evidence>
<dbReference type="PANTHER" id="PTHR13271">
    <property type="entry name" value="UNCHARACTERIZED PUTATIVE METHYLTRANSFERASE"/>
    <property type="match status" value="1"/>
</dbReference>
<dbReference type="GO" id="GO:0016279">
    <property type="term" value="F:protein-lysine N-methyltransferase activity"/>
    <property type="evidence" value="ECO:0007669"/>
    <property type="project" value="TreeGrafter"/>
</dbReference>
<proteinExistence type="predicted"/>
<keyword evidence="3" id="KW-0949">S-adenosyl-L-methionine</keyword>
<dbReference type="Proteomes" id="UP000231279">
    <property type="component" value="Unassembled WGS sequence"/>
</dbReference>
<keyword evidence="6" id="KW-1185">Reference proteome</keyword>
<evidence type="ECO:0000256" key="1">
    <source>
        <dbReference type="ARBA" id="ARBA00022603"/>
    </source>
</evidence>
<dbReference type="STRING" id="429701.A0A2G9FVS2"/>
<dbReference type="EMBL" id="NKXS01010719">
    <property type="protein sequence ID" value="PIM97162.1"/>
    <property type="molecule type" value="Genomic_DNA"/>
</dbReference>
<evidence type="ECO:0000259" key="4">
    <source>
        <dbReference type="Pfam" id="PF09273"/>
    </source>
</evidence>
<dbReference type="GO" id="GO:0032259">
    <property type="term" value="P:methylation"/>
    <property type="evidence" value="ECO:0007669"/>
    <property type="project" value="UniProtKB-KW"/>
</dbReference>
<dbReference type="Gene3D" id="3.90.1420.10">
    <property type="entry name" value="Rubisco LSMT, substrate-binding domain"/>
    <property type="match status" value="1"/>
</dbReference>
<dbReference type="InterPro" id="IPR050600">
    <property type="entry name" value="SETD3_SETD6_MTase"/>
</dbReference>
<dbReference type="InterPro" id="IPR015353">
    <property type="entry name" value="Rubisco_LSMT_subst-bd"/>
</dbReference>
<evidence type="ECO:0000256" key="3">
    <source>
        <dbReference type="ARBA" id="ARBA00022691"/>
    </source>
</evidence>
<keyword evidence="2" id="KW-0808">Transferase</keyword>
<keyword evidence="1" id="KW-0489">Methyltransferase</keyword>
<protein>
    <recommendedName>
        <fullName evidence="4">Rubisco LSMT substrate-binding domain-containing protein</fullName>
    </recommendedName>
</protein>
<name>A0A2G9FVS2_9LAMI</name>